<reference evidence="2 3" key="1">
    <citation type="submission" date="2020-12" db="EMBL/GenBank/DDBJ databases">
        <title>A novel species.</title>
        <authorList>
            <person name="Li K."/>
        </authorList>
    </citation>
    <scope>NUCLEOTIDE SEQUENCE [LARGE SCALE GENOMIC DNA]</scope>
    <source>
        <strain evidence="2 3">ZYC-3</strain>
    </source>
</reference>
<dbReference type="EMBL" id="CP066831">
    <property type="protein sequence ID" value="QQM46274.1"/>
    <property type="molecule type" value="Genomic_DNA"/>
</dbReference>
<protein>
    <submittedName>
        <fullName evidence="2">Winged helix-turn-helix domain-containing protein</fullName>
    </submittedName>
</protein>
<gene>
    <name evidence="2" type="ORF">JEQ17_47265</name>
</gene>
<keyword evidence="3" id="KW-1185">Reference proteome</keyword>
<dbReference type="SUPFAM" id="SSF46689">
    <property type="entry name" value="Homeodomain-like"/>
    <property type="match status" value="1"/>
</dbReference>
<accession>A0A7T7RGZ9</accession>
<sequence length="308" mass="33629">MIESGESLEEVVARSGFGRSTVFGWWQVYRRSGAEALRTKRTPGPRANLGTPQLHRLRSLVVEDLTKGAPEGPVLRTRKSVRRLIEGEFGVNLSPVSVGRVLDRIGMPLVSPLTRIQEAESEGTWPTGTLSTVQAVAREGATVQYVWIESLRPFRPAHHVRYQDDRPGLLIFSIGENREVCFRAVVGSTGADAFVHLCQALAERKDRPCVVVAESSEATCSGKVTRYFAATGGQLSLLLLPARRGRQTDQANFEEAMAGGLECGSRGSSLVAFNDDRELDIVELELALRSMHRGHAGRGAPGGRRRTA</sequence>
<dbReference type="Proteomes" id="UP000595636">
    <property type="component" value="Chromosome"/>
</dbReference>
<dbReference type="AlphaFoldDB" id="A0A7T7RGZ9"/>
<dbReference type="Pfam" id="PF13592">
    <property type="entry name" value="HTH_33"/>
    <property type="match status" value="1"/>
</dbReference>
<dbReference type="KEGG" id="slf:JEQ17_47265"/>
<evidence type="ECO:0000313" key="3">
    <source>
        <dbReference type="Proteomes" id="UP000595636"/>
    </source>
</evidence>
<evidence type="ECO:0000313" key="2">
    <source>
        <dbReference type="EMBL" id="QQM46274.1"/>
    </source>
</evidence>
<dbReference type="InterPro" id="IPR009057">
    <property type="entry name" value="Homeodomain-like_sf"/>
</dbReference>
<organism evidence="2 3">
    <name type="scientific">Streptomyces liliifuscus</name>
    <dbReference type="NCBI Taxonomy" id="2797636"/>
    <lineage>
        <taxon>Bacteria</taxon>
        <taxon>Bacillati</taxon>
        <taxon>Actinomycetota</taxon>
        <taxon>Actinomycetes</taxon>
        <taxon>Kitasatosporales</taxon>
        <taxon>Streptomycetaceae</taxon>
        <taxon>Streptomyces</taxon>
    </lineage>
</organism>
<dbReference type="InterPro" id="IPR025959">
    <property type="entry name" value="Winged_HTH_dom"/>
</dbReference>
<name>A0A7T7RGZ9_9ACTN</name>
<feature type="domain" description="Winged helix-turn helix" evidence="1">
    <location>
        <begin position="74"/>
        <end position="121"/>
    </location>
</feature>
<evidence type="ECO:0000259" key="1">
    <source>
        <dbReference type="Pfam" id="PF13592"/>
    </source>
</evidence>
<proteinExistence type="predicted"/>